<name>A0A218WH37_PUNGR</name>
<reference evidence="1" key="2">
    <citation type="submission" date="2017-06" db="EMBL/GenBank/DDBJ databases">
        <title>The pomegranate genome and the genomics of punicalagin biosynthesis.</title>
        <authorList>
            <person name="Xu C."/>
        </authorList>
    </citation>
    <scope>NUCLEOTIDE SEQUENCE [LARGE SCALE GENOMIC DNA]</scope>
    <source>
        <tissue evidence="1">Fresh leaf</tissue>
    </source>
</reference>
<sequence>MPSNKLKQPGIGYIPSPRRKGVSHFSNFQTDKMNVDSTAVGGRYAYGWMIISTNNALPSAGVAPLTPPYPFDIEKARGRLCQFGPQNQSMRPAAVCHNFTTWRIIRNGVVALTSSTVQI</sequence>
<reference evidence="3" key="1">
    <citation type="journal article" date="2017" name="Plant J.">
        <title>The pomegranate (Punica granatum L.) genome and the genomics of punicalagin biosynthesis.</title>
        <authorList>
            <person name="Qin G."/>
            <person name="Xu C."/>
            <person name="Ming R."/>
            <person name="Tang H."/>
            <person name="Guyot R."/>
            <person name="Kramer E.M."/>
            <person name="Hu Y."/>
            <person name="Yi X."/>
            <person name="Qi Y."/>
            <person name="Xu X."/>
            <person name="Gao Z."/>
            <person name="Pan H."/>
            <person name="Jian J."/>
            <person name="Tian Y."/>
            <person name="Yue Z."/>
            <person name="Xu Y."/>
        </authorList>
    </citation>
    <scope>NUCLEOTIDE SEQUENCE [LARGE SCALE GENOMIC DNA]</scope>
    <source>
        <strain evidence="3">cv. Dabenzi</strain>
    </source>
</reference>
<proteinExistence type="predicted"/>
<keyword evidence="4" id="KW-1185">Reference proteome</keyword>
<evidence type="ECO:0000313" key="4">
    <source>
        <dbReference type="Proteomes" id="UP000233551"/>
    </source>
</evidence>
<gene>
    <name evidence="1" type="ORF">CDL15_Pgr018047</name>
    <name evidence="2" type="ORF">CRG98_001711</name>
</gene>
<dbReference type="EMBL" id="PGOL01000068">
    <property type="protein sequence ID" value="PKI77919.1"/>
    <property type="molecule type" value="Genomic_DNA"/>
</dbReference>
<dbReference type="Proteomes" id="UP000233551">
    <property type="component" value="Unassembled WGS sequence"/>
</dbReference>
<comment type="caution">
    <text evidence="1">The sequence shown here is derived from an EMBL/GenBank/DDBJ whole genome shotgun (WGS) entry which is preliminary data.</text>
</comment>
<dbReference type="EMBL" id="MTKT01004293">
    <property type="protein sequence ID" value="OWM72164.1"/>
    <property type="molecule type" value="Genomic_DNA"/>
</dbReference>
<protein>
    <submittedName>
        <fullName evidence="1">Uncharacterized protein</fullName>
    </submittedName>
</protein>
<evidence type="ECO:0000313" key="1">
    <source>
        <dbReference type="EMBL" id="OWM72164.1"/>
    </source>
</evidence>
<dbReference type="Proteomes" id="UP000197138">
    <property type="component" value="Unassembled WGS sequence"/>
</dbReference>
<organism evidence="1 3">
    <name type="scientific">Punica granatum</name>
    <name type="common">Pomegranate</name>
    <dbReference type="NCBI Taxonomy" id="22663"/>
    <lineage>
        <taxon>Eukaryota</taxon>
        <taxon>Viridiplantae</taxon>
        <taxon>Streptophyta</taxon>
        <taxon>Embryophyta</taxon>
        <taxon>Tracheophyta</taxon>
        <taxon>Spermatophyta</taxon>
        <taxon>Magnoliopsida</taxon>
        <taxon>eudicotyledons</taxon>
        <taxon>Gunneridae</taxon>
        <taxon>Pentapetalae</taxon>
        <taxon>rosids</taxon>
        <taxon>malvids</taxon>
        <taxon>Myrtales</taxon>
        <taxon>Lythraceae</taxon>
        <taxon>Punica</taxon>
    </lineage>
</organism>
<evidence type="ECO:0000313" key="3">
    <source>
        <dbReference type="Proteomes" id="UP000197138"/>
    </source>
</evidence>
<dbReference type="AlphaFoldDB" id="A0A218WH37"/>
<accession>A0A218WH37</accession>
<evidence type="ECO:0000313" key="2">
    <source>
        <dbReference type="EMBL" id="PKI77919.1"/>
    </source>
</evidence>
<reference evidence="2 4" key="3">
    <citation type="submission" date="2017-11" db="EMBL/GenBank/DDBJ databases">
        <title>De-novo sequencing of pomegranate (Punica granatum L.) genome.</title>
        <authorList>
            <person name="Akparov Z."/>
            <person name="Amiraslanov A."/>
            <person name="Hajiyeva S."/>
            <person name="Abbasov M."/>
            <person name="Kaur K."/>
            <person name="Hamwieh A."/>
            <person name="Solovyev V."/>
            <person name="Salamov A."/>
            <person name="Braich B."/>
            <person name="Kosarev P."/>
            <person name="Mahmoud A."/>
            <person name="Hajiyev E."/>
            <person name="Babayeva S."/>
            <person name="Izzatullayeva V."/>
            <person name="Mammadov A."/>
            <person name="Mammadov A."/>
            <person name="Sharifova S."/>
            <person name="Ojaghi J."/>
            <person name="Eynullazada K."/>
            <person name="Bayramov B."/>
            <person name="Abdulazimova A."/>
            <person name="Shahmuradov I."/>
        </authorList>
    </citation>
    <scope>NUCLEOTIDE SEQUENCE [LARGE SCALE GENOMIC DNA]</scope>
    <source>
        <strain evidence="2">AG2017</strain>
        <strain evidence="4">cv. AG2017</strain>
        <tissue evidence="2">Leaf</tissue>
    </source>
</reference>